<organism evidence="2">
    <name type="scientific">Spirodela intermedia</name>
    <name type="common">Intermediate duckweed</name>
    <dbReference type="NCBI Taxonomy" id="51605"/>
    <lineage>
        <taxon>Eukaryota</taxon>
        <taxon>Viridiplantae</taxon>
        <taxon>Streptophyta</taxon>
        <taxon>Embryophyta</taxon>
        <taxon>Tracheophyta</taxon>
        <taxon>Spermatophyta</taxon>
        <taxon>Magnoliopsida</taxon>
        <taxon>Liliopsida</taxon>
        <taxon>Araceae</taxon>
        <taxon>Lemnoideae</taxon>
        <taxon>Spirodela</taxon>
    </lineage>
</organism>
<dbReference type="AlphaFoldDB" id="A0A7I8J8F9"/>
<dbReference type="Proteomes" id="UP001189122">
    <property type="component" value="Unassembled WGS sequence"/>
</dbReference>
<proteinExistence type="predicted"/>
<gene>
    <name evidence="2" type="ORF">SI7747_09012729</name>
</gene>
<feature type="compositionally biased region" description="Basic and acidic residues" evidence="1">
    <location>
        <begin position="58"/>
        <end position="80"/>
    </location>
</feature>
<dbReference type="EMBL" id="LR743596">
    <property type="protein sequence ID" value="CAA2627050.1"/>
    <property type="molecule type" value="Genomic_DNA"/>
</dbReference>
<keyword evidence="3" id="KW-1185">Reference proteome</keyword>
<name>A0A7I8J8F9_SPIIN</name>
<accession>A0A7I8J8F9</accession>
<protein>
    <submittedName>
        <fullName evidence="2">Uncharacterized protein</fullName>
    </submittedName>
</protein>
<evidence type="ECO:0000256" key="1">
    <source>
        <dbReference type="SAM" id="MobiDB-lite"/>
    </source>
</evidence>
<sequence>MKRRANVEASLRRRAATCGACGCAARGVPRRAAGNVARQVRPLTPTSEPSRFSSTVEGARKGGQDERSVARQRAESGWES</sequence>
<reference evidence="2 3" key="1">
    <citation type="submission" date="2019-12" db="EMBL/GenBank/DDBJ databases">
        <authorList>
            <person name="Scholz U."/>
            <person name="Mascher M."/>
            <person name="Fiebig A."/>
        </authorList>
    </citation>
    <scope>NUCLEOTIDE SEQUENCE</scope>
</reference>
<evidence type="ECO:0000313" key="2">
    <source>
        <dbReference type="EMBL" id="CAA2627050.1"/>
    </source>
</evidence>
<feature type="compositionally biased region" description="Polar residues" evidence="1">
    <location>
        <begin position="44"/>
        <end position="56"/>
    </location>
</feature>
<dbReference type="EMBL" id="CACRZD030000009">
    <property type="protein sequence ID" value="CAA6666340.1"/>
    <property type="molecule type" value="Genomic_DNA"/>
</dbReference>
<feature type="region of interest" description="Disordered" evidence="1">
    <location>
        <begin position="33"/>
        <end position="80"/>
    </location>
</feature>
<evidence type="ECO:0000313" key="3">
    <source>
        <dbReference type="Proteomes" id="UP001189122"/>
    </source>
</evidence>